<feature type="region of interest" description="Disordered" evidence="1">
    <location>
        <begin position="1"/>
        <end position="24"/>
    </location>
</feature>
<dbReference type="AlphaFoldDB" id="A0A6N7YST9"/>
<evidence type="ECO:0000313" key="2">
    <source>
        <dbReference type="EMBL" id="MTD56095.1"/>
    </source>
</evidence>
<dbReference type="OrthoDB" id="291011at2"/>
<protein>
    <recommendedName>
        <fullName evidence="4">RHS repeat-associated core domain-containing protein</fullName>
    </recommendedName>
</protein>
<proteinExistence type="predicted"/>
<comment type="caution">
    <text evidence="2">The sequence shown here is derived from an EMBL/GenBank/DDBJ whole genome shotgun (WGS) entry which is preliminary data.</text>
</comment>
<dbReference type="RefSeq" id="WP_154758263.1">
    <property type="nucleotide sequence ID" value="NZ_WMBA01000029.1"/>
</dbReference>
<evidence type="ECO:0008006" key="4">
    <source>
        <dbReference type="Google" id="ProtNLM"/>
    </source>
</evidence>
<feature type="compositionally biased region" description="Basic residues" evidence="1">
    <location>
        <begin position="1"/>
        <end position="14"/>
    </location>
</feature>
<sequence length="290" mass="30791">MRGRPVPRSRHHPTTGRFASVDPLLTLSNPQSGNGYTYSADDPLTYSDPSGLEPLLSECAHADSPLCANFGYGAITPQNHEDLPNLNLDVVRACKWRESCFHGEWAVAAKKSAHATPALVNAIRHEYREEPLTPRQVLDLGMQFTGISDTIDCVKKPTWGDCADAILGLASDVAVAGKLGKLGKLGEVGDVGADAKVEETGISAADASALDYATSSAKLDHIFAGKHNFDPLVQQFGSREEVIQQFLTGLKGLTPAAGTFEQQIVVGGQKVIVRGAVVDGITKIGTAFTP</sequence>
<keyword evidence="3" id="KW-1185">Reference proteome</keyword>
<accession>A0A6N7YST9</accession>
<gene>
    <name evidence="2" type="ORF">GKO32_19235</name>
</gene>
<reference evidence="2 3" key="1">
    <citation type="submission" date="2019-11" db="EMBL/GenBank/DDBJ databases">
        <title>Draft genome of Amycolatopsis RM579.</title>
        <authorList>
            <person name="Duangmal K."/>
            <person name="Mingma R."/>
        </authorList>
    </citation>
    <scope>NUCLEOTIDE SEQUENCE [LARGE SCALE GENOMIC DNA]</scope>
    <source>
        <strain evidence="2 3">RM579</strain>
    </source>
</reference>
<organism evidence="2 3">
    <name type="scientific">Amycolatopsis pithecellobii</name>
    <dbReference type="NCBI Taxonomy" id="664692"/>
    <lineage>
        <taxon>Bacteria</taxon>
        <taxon>Bacillati</taxon>
        <taxon>Actinomycetota</taxon>
        <taxon>Actinomycetes</taxon>
        <taxon>Pseudonocardiales</taxon>
        <taxon>Pseudonocardiaceae</taxon>
        <taxon>Amycolatopsis</taxon>
    </lineage>
</organism>
<evidence type="ECO:0000313" key="3">
    <source>
        <dbReference type="Proteomes" id="UP000440096"/>
    </source>
</evidence>
<evidence type="ECO:0000256" key="1">
    <source>
        <dbReference type="SAM" id="MobiDB-lite"/>
    </source>
</evidence>
<dbReference type="Gene3D" id="2.180.10.10">
    <property type="entry name" value="RHS repeat-associated core"/>
    <property type="match status" value="1"/>
</dbReference>
<name>A0A6N7YST9_9PSEU</name>
<dbReference type="EMBL" id="WMBA01000029">
    <property type="protein sequence ID" value="MTD56095.1"/>
    <property type="molecule type" value="Genomic_DNA"/>
</dbReference>
<dbReference type="Proteomes" id="UP000440096">
    <property type="component" value="Unassembled WGS sequence"/>
</dbReference>